<gene>
    <name evidence="2" type="ORF">M404DRAFT_19586</name>
</gene>
<reference evidence="2 3" key="1">
    <citation type="submission" date="2014-04" db="EMBL/GenBank/DDBJ databases">
        <authorList>
            <consortium name="DOE Joint Genome Institute"/>
            <person name="Kuo A."/>
            <person name="Kohler A."/>
            <person name="Costa M.D."/>
            <person name="Nagy L.G."/>
            <person name="Floudas D."/>
            <person name="Copeland A."/>
            <person name="Barry K.W."/>
            <person name="Cichocki N."/>
            <person name="Veneault-Fourrey C."/>
            <person name="LaButti K."/>
            <person name="Lindquist E.A."/>
            <person name="Lipzen A."/>
            <person name="Lundell T."/>
            <person name="Morin E."/>
            <person name="Murat C."/>
            <person name="Sun H."/>
            <person name="Tunlid A."/>
            <person name="Henrissat B."/>
            <person name="Grigoriev I.V."/>
            <person name="Hibbett D.S."/>
            <person name="Martin F."/>
            <person name="Nordberg H.P."/>
            <person name="Cantor M.N."/>
            <person name="Hua S.X."/>
        </authorList>
    </citation>
    <scope>NUCLEOTIDE SEQUENCE [LARGE SCALE GENOMIC DNA]</scope>
    <source>
        <strain evidence="2 3">Marx 270</strain>
    </source>
</reference>
<dbReference type="InParanoid" id="A0A0C3KTP7"/>
<dbReference type="AlphaFoldDB" id="A0A0C3KTP7"/>
<proteinExistence type="predicted"/>
<reference evidence="3" key="2">
    <citation type="submission" date="2015-01" db="EMBL/GenBank/DDBJ databases">
        <title>Evolutionary Origins and Diversification of the Mycorrhizal Mutualists.</title>
        <authorList>
            <consortium name="DOE Joint Genome Institute"/>
            <consortium name="Mycorrhizal Genomics Consortium"/>
            <person name="Kohler A."/>
            <person name="Kuo A."/>
            <person name="Nagy L.G."/>
            <person name="Floudas D."/>
            <person name="Copeland A."/>
            <person name="Barry K.W."/>
            <person name="Cichocki N."/>
            <person name="Veneault-Fourrey C."/>
            <person name="LaButti K."/>
            <person name="Lindquist E.A."/>
            <person name="Lipzen A."/>
            <person name="Lundell T."/>
            <person name="Morin E."/>
            <person name="Murat C."/>
            <person name="Riley R."/>
            <person name="Ohm R."/>
            <person name="Sun H."/>
            <person name="Tunlid A."/>
            <person name="Henrissat B."/>
            <person name="Grigoriev I.V."/>
            <person name="Hibbett D.S."/>
            <person name="Martin F."/>
        </authorList>
    </citation>
    <scope>NUCLEOTIDE SEQUENCE [LARGE SCALE GENOMIC DNA]</scope>
    <source>
        <strain evidence="3">Marx 270</strain>
    </source>
</reference>
<accession>A0A0C3KTP7</accession>
<evidence type="ECO:0000313" key="3">
    <source>
        <dbReference type="Proteomes" id="UP000054217"/>
    </source>
</evidence>
<feature type="compositionally biased region" description="Basic and acidic residues" evidence="1">
    <location>
        <begin position="432"/>
        <end position="441"/>
    </location>
</feature>
<feature type="compositionally biased region" description="Polar residues" evidence="1">
    <location>
        <begin position="38"/>
        <end position="48"/>
    </location>
</feature>
<feature type="compositionally biased region" description="Basic and acidic residues" evidence="1">
    <location>
        <begin position="105"/>
        <end position="143"/>
    </location>
</feature>
<evidence type="ECO:0000313" key="2">
    <source>
        <dbReference type="EMBL" id="KIO12882.1"/>
    </source>
</evidence>
<feature type="region of interest" description="Disordered" evidence="1">
    <location>
        <begin position="35"/>
        <end position="184"/>
    </location>
</feature>
<dbReference type="STRING" id="870435.A0A0C3KTP7"/>
<dbReference type="OrthoDB" id="2537141at2759"/>
<dbReference type="EMBL" id="KN831947">
    <property type="protein sequence ID" value="KIO12882.1"/>
    <property type="molecule type" value="Genomic_DNA"/>
</dbReference>
<dbReference type="Proteomes" id="UP000054217">
    <property type="component" value="Unassembled WGS sequence"/>
</dbReference>
<evidence type="ECO:0000256" key="1">
    <source>
        <dbReference type="SAM" id="MobiDB-lite"/>
    </source>
</evidence>
<feature type="region of interest" description="Disordered" evidence="1">
    <location>
        <begin position="378"/>
        <end position="398"/>
    </location>
</feature>
<protein>
    <submittedName>
        <fullName evidence="2">Uncharacterized protein</fullName>
    </submittedName>
</protein>
<organism evidence="2 3">
    <name type="scientific">Pisolithus tinctorius Marx 270</name>
    <dbReference type="NCBI Taxonomy" id="870435"/>
    <lineage>
        <taxon>Eukaryota</taxon>
        <taxon>Fungi</taxon>
        <taxon>Dikarya</taxon>
        <taxon>Basidiomycota</taxon>
        <taxon>Agaricomycotina</taxon>
        <taxon>Agaricomycetes</taxon>
        <taxon>Agaricomycetidae</taxon>
        <taxon>Boletales</taxon>
        <taxon>Sclerodermatineae</taxon>
        <taxon>Pisolithaceae</taxon>
        <taxon>Pisolithus</taxon>
    </lineage>
</organism>
<feature type="region of interest" description="Disordered" evidence="1">
    <location>
        <begin position="269"/>
        <end position="313"/>
    </location>
</feature>
<feature type="region of interest" description="Disordered" evidence="1">
    <location>
        <begin position="422"/>
        <end position="451"/>
    </location>
</feature>
<feature type="compositionally biased region" description="Basic and acidic residues" evidence="1">
    <location>
        <begin position="292"/>
        <end position="313"/>
    </location>
</feature>
<feature type="compositionally biased region" description="Low complexity" evidence="1">
    <location>
        <begin position="281"/>
        <end position="291"/>
    </location>
</feature>
<feature type="compositionally biased region" description="Basic and acidic residues" evidence="1">
    <location>
        <begin position="76"/>
        <end position="93"/>
    </location>
</feature>
<keyword evidence="3" id="KW-1185">Reference proteome</keyword>
<sequence length="748" mass="82364">MEREKENFIRNYIEQQRVYLSAYCKEGLIGDADLHRSGSPQKVPNSSALGFDTPILRPRTLRSGPPEQLHSGQRLQAEKCSHRAKSPVEKELSRSSPQRTVAANDADKENEKLPTRKRCSNESKKTRTPSSDREHEARLAERRERKRRKREIVRSPDDDGDGCGRRSNKPRGKLKTTPSKSKGRASTLASFALLHGFSATNVKKDRLTLKPSLHLPGLFFKGKASAKTKAALSKKQGKSFTTPNVLTLNLAAPCTDSFSERAFLSKAKATSSKDVGDSEESSSVSHQCSHPPSDRDNTPNHCSTPDKDDRSEKLVGDQLQTQELPEEHQSIVWDTESRNGCSSATQGSPTGSVAKASASVVLNVRTSRWFAPVDTGKVTDQPEVMSKPPESTPTKRGPVPCAVESGEADPVFLHDRESSLLHPSHSASQTEYHQRHSREGPADVSAPRPTSSRYFSGACPAIPPCIAPDASATGTHHFTQGPSKGTPKFKTRGNSVNFQVDSVLGEPSLPSFYMSTHDICGGMSGNYAIEVSSQPPAMFSTDTSPIHVTFAAYEQPAIAPSYVSLDDQGRYEAVDDRQQYHNLNEAISCRPSDGIGFHDCEVPWYSDDTPVVMDDLGIGQNVDFWPESHVEDRGLSDAADGYDLDTIGEPGFEDELEWQYDAYPAEYDGSVLEDADDYCVWQYGDNERASSVWEDAEDEEPEASNFLEGRTLLFGTSTPPRSQGPSGLYKTELDVGTRLRGHWQRQRL</sequence>
<name>A0A0C3KTP7_PISTI</name>
<dbReference type="HOGENOM" id="CLU_017237_0_0_1"/>